<proteinExistence type="predicted"/>
<evidence type="ECO:0000313" key="9">
    <source>
        <dbReference type="Proteomes" id="UP000286773"/>
    </source>
</evidence>
<reference evidence="8 9" key="1">
    <citation type="submission" date="2017-05" db="EMBL/GenBank/DDBJ databases">
        <title>Vagococcus spp. assemblies.</title>
        <authorList>
            <person name="Gulvik C.A."/>
        </authorList>
    </citation>
    <scope>NUCLEOTIDE SEQUENCE [LARGE SCALE GENOMIC DNA]</scope>
    <source>
        <strain evidence="8 9">LMG 24798</strain>
    </source>
</reference>
<comment type="caution">
    <text evidence="8">The sequence shown here is derived from an EMBL/GenBank/DDBJ whole genome shotgun (WGS) entry which is preliminary data.</text>
</comment>
<dbReference type="SUPFAM" id="SSF100950">
    <property type="entry name" value="NagB/RpiA/CoA transferase-like"/>
    <property type="match status" value="1"/>
</dbReference>
<dbReference type="Gene3D" id="3.40.50.1360">
    <property type="match status" value="1"/>
</dbReference>
<dbReference type="Pfam" id="PF00455">
    <property type="entry name" value="DeoRC"/>
    <property type="match status" value="1"/>
</dbReference>
<dbReference type="InterPro" id="IPR036388">
    <property type="entry name" value="WH-like_DNA-bd_sf"/>
</dbReference>
<evidence type="ECO:0000256" key="3">
    <source>
        <dbReference type="ARBA" id="ARBA00023015"/>
    </source>
</evidence>
<dbReference type="GO" id="GO:0003677">
    <property type="term" value="F:DNA binding"/>
    <property type="evidence" value="ECO:0007669"/>
    <property type="project" value="UniProtKB-KW"/>
</dbReference>
<accession>A0A430B324</accession>
<dbReference type="PROSITE" id="PS00894">
    <property type="entry name" value="HTH_DEOR_1"/>
    <property type="match status" value="1"/>
</dbReference>
<feature type="domain" description="HTH deoR-type" evidence="7">
    <location>
        <begin position="3"/>
        <end position="58"/>
    </location>
</feature>
<dbReference type="InterPro" id="IPR050313">
    <property type="entry name" value="Carb_Metab_HTH_regulators"/>
</dbReference>
<dbReference type="InterPro" id="IPR018356">
    <property type="entry name" value="Tscrpt_reg_HTH_DeoR_CS"/>
</dbReference>
<keyword evidence="2" id="KW-0678">Repressor</keyword>
<dbReference type="PANTHER" id="PTHR30363:SF4">
    <property type="entry name" value="GLYCEROL-3-PHOSPHATE REGULON REPRESSOR"/>
    <property type="match status" value="1"/>
</dbReference>
<dbReference type="EMBL" id="NGKC01000001">
    <property type="protein sequence ID" value="RSU14714.1"/>
    <property type="molecule type" value="Genomic_DNA"/>
</dbReference>
<keyword evidence="4" id="KW-0238">DNA-binding</keyword>
<dbReference type="InterPro" id="IPR037171">
    <property type="entry name" value="NagB/RpiA_transferase-like"/>
</dbReference>
<dbReference type="RefSeq" id="WP_126811742.1">
    <property type="nucleotide sequence ID" value="NZ_NGKC01000001.1"/>
</dbReference>
<comment type="function">
    <text evidence="6">Repressor of the lactose catabolism operon. Galactose-6-phosphate is the inducer.</text>
</comment>
<gene>
    <name evidence="8" type="ORF">CBF27_01695</name>
</gene>
<dbReference type="InterPro" id="IPR036390">
    <property type="entry name" value="WH_DNA-bd_sf"/>
</dbReference>
<evidence type="ECO:0000256" key="1">
    <source>
        <dbReference type="ARBA" id="ARBA00021390"/>
    </source>
</evidence>
<keyword evidence="3" id="KW-0805">Transcription regulation</keyword>
<evidence type="ECO:0000313" key="8">
    <source>
        <dbReference type="EMBL" id="RSU14714.1"/>
    </source>
</evidence>
<evidence type="ECO:0000256" key="4">
    <source>
        <dbReference type="ARBA" id="ARBA00023125"/>
    </source>
</evidence>
<organism evidence="8 9">
    <name type="scientific">Vagococcus acidifermentans</name>
    <dbReference type="NCBI Taxonomy" id="564710"/>
    <lineage>
        <taxon>Bacteria</taxon>
        <taxon>Bacillati</taxon>
        <taxon>Bacillota</taxon>
        <taxon>Bacilli</taxon>
        <taxon>Lactobacillales</taxon>
        <taxon>Enterococcaceae</taxon>
        <taxon>Vagococcus</taxon>
    </lineage>
</organism>
<dbReference type="SMART" id="SM00420">
    <property type="entry name" value="HTH_DEOR"/>
    <property type="match status" value="1"/>
</dbReference>
<dbReference type="PANTHER" id="PTHR30363">
    <property type="entry name" value="HTH-TYPE TRANSCRIPTIONAL REGULATOR SRLR-RELATED"/>
    <property type="match status" value="1"/>
</dbReference>
<keyword evidence="9" id="KW-1185">Reference proteome</keyword>
<dbReference type="OrthoDB" id="9798651at2"/>
<dbReference type="Gene3D" id="1.10.10.10">
    <property type="entry name" value="Winged helix-like DNA-binding domain superfamily/Winged helix DNA-binding domain"/>
    <property type="match status" value="1"/>
</dbReference>
<keyword evidence="5" id="KW-0804">Transcription</keyword>
<dbReference type="Proteomes" id="UP000286773">
    <property type="component" value="Unassembled WGS sequence"/>
</dbReference>
<dbReference type="SMART" id="SM01134">
    <property type="entry name" value="DeoRC"/>
    <property type="match status" value="1"/>
</dbReference>
<dbReference type="PROSITE" id="PS51000">
    <property type="entry name" value="HTH_DEOR_2"/>
    <property type="match status" value="1"/>
</dbReference>
<evidence type="ECO:0000256" key="6">
    <source>
        <dbReference type="ARBA" id="ARBA00024937"/>
    </source>
</evidence>
<dbReference type="InterPro" id="IPR014036">
    <property type="entry name" value="DeoR-like_C"/>
</dbReference>
<dbReference type="PRINTS" id="PR00037">
    <property type="entry name" value="HTHLACR"/>
</dbReference>
<sequence>MLKEERQKTLLDLLAEKQILRVAEITKQLGVTDMTVRRDLQELDEKGLLTRVHGGAKALPHGTLSPLELSHIEKKDINLTAKQEIAQLAAGQIEEGDTVFLGPGTTIELVYDYLNIQNAKIVTNSIHVFDKFKNDLRFDLILIGGVYRPRTGAFVGTIANDFMSTIHVQKAFIGVNALSGAAVYNSNEDEGLTQAHILESAEQKYIVADYSKFNKRDFYKFYDLNKADFLITDAAVDSADDVYYSDIIQLIKP</sequence>
<protein>
    <recommendedName>
        <fullName evidence="1">Lactose phosphotransferase system repressor</fullName>
    </recommendedName>
</protein>
<evidence type="ECO:0000256" key="2">
    <source>
        <dbReference type="ARBA" id="ARBA00022491"/>
    </source>
</evidence>
<evidence type="ECO:0000256" key="5">
    <source>
        <dbReference type="ARBA" id="ARBA00023163"/>
    </source>
</evidence>
<name>A0A430B324_9ENTE</name>
<dbReference type="InterPro" id="IPR001034">
    <property type="entry name" value="DeoR_HTH"/>
</dbReference>
<evidence type="ECO:0000259" key="7">
    <source>
        <dbReference type="PROSITE" id="PS51000"/>
    </source>
</evidence>
<dbReference type="SUPFAM" id="SSF46785">
    <property type="entry name" value="Winged helix' DNA-binding domain"/>
    <property type="match status" value="1"/>
</dbReference>
<dbReference type="AlphaFoldDB" id="A0A430B324"/>
<dbReference type="GO" id="GO:0003700">
    <property type="term" value="F:DNA-binding transcription factor activity"/>
    <property type="evidence" value="ECO:0007669"/>
    <property type="project" value="InterPro"/>
</dbReference>
<dbReference type="Pfam" id="PF08220">
    <property type="entry name" value="HTH_DeoR"/>
    <property type="match status" value="1"/>
</dbReference>